<proteinExistence type="predicted"/>
<reference evidence="1" key="1">
    <citation type="journal article" date="2015" name="Nature">
        <title>Complex archaea that bridge the gap between prokaryotes and eukaryotes.</title>
        <authorList>
            <person name="Spang A."/>
            <person name="Saw J.H."/>
            <person name="Jorgensen S.L."/>
            <person name="Zaremba-Niedzwiedzka K."/>
            <person name="Martijn J."/>
            <person name="Lind A.E."/>
            <person name="van Eijk R."/>
            <person name="Schleper C."/>
            <person name="Guy L."/>
            <person name="Ettema T.J."/>
        </authorList>
    </citation>
    <scope>NUCLEOTIDE SEQUENCE</scope>
</reference>
<accession>A0A0F9M5D8</accession>
<evidence type="ECO:0000313" key="1">
    <source>
        <dbReference type="EMBL" id="KKN02650.1"/>
    </source>
</evidence>
<sequence>MPVKEYTREELAEIGLKVVKAHRKQAEKAKERCRVKSVLYTMYKDGKFGDLKI</sequence>
<name>A0A0F9M5D8_9ZZZZ</name>
<comment type="caution">
    <text evidence="1">The sequence shown here is derived from an EMBL/GenBank/DDBJ whole genome shotgun (WGS) entry which is preliminary data.</text>
</comment>
<gene>
    <name evidence="1" type="ORF">LCGC14_1115600</name>
</gene>
<protein>
    <submittedName>
        <fullName evidence="1">Uncharacterized protein</fullName>
    </submittedName>
</protein>
<organism evidence="1">
    <name type="scientific">marine sediment metagenome</name>
    <dbReference type="NCBI Taxonomy" id="412755"/>
    <lineage>
        <taxon>unclassified sequences</taxon>
        <taxon>metagenomes</taxon>
        <taxon>ecological metagenomes</taxon>
    </lineage>
</organism>
<dbReference type="EMBL" id="LAZR01005126">
    <property type="protein sequence ID" value="KKN02650.1"/>
    <property type="molecule type" value="Genomic_DNA"/>
</dbReference>
<dbReference type="AlphaFoldDB" id="A0A0F9M5D8"/>